<dbReference type="EC" id="3.1.1.-" evidence="3"/>
<comment type="similarity">
    <text evidence="1 3">Belongs to the type-B carboxylesterase/lipase family.</text>
</comment>
<dbReference type="SUPFAM" id="SSF53474">
    <property type="entry name" value="alpha/beta-Hydrolases"/>
    <property type="match status" value="1"/>
</dbReference>
<keyword evidence="3" id="KW-0732">Signal</keyword>
<evidence type="ECO:0000313" key="6">
    <source>
        <dbReference type="Proteomes" id="UP000503462"/>
    </source>
</evidence>
<dbReference type="EMBL" id="CP051141">
    <property type="protein sequence ID" value="QIW98318.1"/>
    <property type="molecule type" value="Genomic_DNA"/>
</dbReference>
<evidence type="ECO:0000256" key="3">
    <source>
        <dbReference type="RuleBase" id="RU361235"/>
    </source>
</evidence>
<dbReference type="InterPro" id="IPR029058">
    <property type="entry name" value="AB_hydrolase_fold"/>
</dbReference>
<evidence type="ECO:0000256" key="2">
    <source>
        <dbReference type="ARBA" id="ARBA00022801"/>
    </source>
</evidence>
<dbReference type="GO" id="GO:0016787">
    <property type="term" value="F:hydrolase activity"/>
    <property type="evidence" value="ECO:0007669"/>
    <property type="project" value="UniProtKB-KW"/>
</dbReference>
<protein>
    <recommendedName>
        <fullName evidence="3">Carboxylic ester hydrolase</fullName>
        <ecNumber evidence="3">3.1.1.-</ecNumber>
    </recommendedName>
</protein>
<keyword evidence="2 3" id="KW-0378">Hydrolase</keyword>
<dbReference type="Proteomes" id="UP000503462">
    <property type="component" value="Chromosome 3"/>
</dbReference>
<dbReference type="AlphaFoldDB" id="A0A6H0XUL7"/>
<evidence type="ECO:0000256" key="1">
    <source>
        <dbReference type="ARBA" id="ARBA00005964"/>
    </source>
</evidence>
<accession>A0A6H0XUL7</accession>
<dbReference type="PANTHER" id="PTHR11559">
    <property type="entry name" value="CARBOXYLESTERASE"/>
    <property type="match status" value="1"/>
</dbReference>
<organism evidence="5 6">
    <name type="scientific">Peltaster fructicola</name>
    <dbReference type="NCBI Taxonomy" id="286661"/>
    <lineage>
        <taxon>Eukaryota</taxon>
        <taxon>Fungi</taxon>
        <taxon>Dikarya</taxon>
        <taxon>Ascomycota</taxon>
        <taxon>Pezizomycotina</taxon>
        <taxon>Dothideomycetes</taxon>
        <taxon>Dothideomycetes incertae sedis</taxon>
        <taxon>Peltaster</taxon>
    </lineage>
</organism>
<dbReference type="PROSITE" id="PS00122">
    <property type="entry name" value="CARBOXYLESTERASE_B_1"/>
    <property type="match status" value="1"/>
</dbReference>
<name>A0A6H0XUL7_9PEZI</name>
<dbReference type="InterPro" id="IPR019826">
    <property type="entry name" value="Carboxylesterase_B_AS"/>
</dbReference>
<dbReference type="InterPro" id="IPR002018">
    <property type="entry name" value="CarbesteraseB"/>
</dbReference>
<evidence type="ECO:0000259" key="4">
    <source>
        <dbReference type="Pfam" id="PF00135"/>
    </source>
</evidence>
<dbReference type="Gene3D" id="3.40.50.1820">
    <property type="entry name" value="alpha/beta hydrolase"/>
    <property type="match status" value="1"/>
</dbReference>
<dbReference type="InterPro" id="IPR050309">
    <property type="entry name" value="Type-B_Carboxylest/Lipase"/>
</dbReference>
<feature type="signal peptide" evidence="3">
    <location>
        <begin position="1"/>
        <end position="19"/>
    </location>
</feature>
<proteinExistence type="inferred from homology"/>
<feature type="domain" description="Carboxylesterase type B" evidence="4">
    <location>
        <begin position="20"/>
        <end position="542"/>
    </location>
</feature>
<gene>
    <name evidence="5" type="ORF">AMS68_003836</name>
</gene>
<feature type="chain" id="PRO_5026376666" description="Carboxylic ester hydrolase" evidence="3">
    <location>
        <begin position="20"/>
        <end position="569"/>
    </location>
</feature>
<dbReference type="OrthoDB" id="408631at2759"/>
<evidence type="ECO:0000313" key="5">
    <source>
        <dbReference type="EMBL" id="QIW98318.1"/>
    </source>
</evidence>
<reference evidence="5 6" key="1">
    <citation type="journal article" date="2016" name="Sci. Rep.">
        <title>Peltaster fructicola genome reveals evolution from an invasive phytopathogen to an ectophytic parasite.</title>
        <authorList>
            <person name="Xu C."/>
            <person name="Chen H."/>
            <person name="Gleason M.L."/>
            <person name="Xu J.R."/>
            <person name="Liu H."/>
            <person name="Zhang R."/>
            <person name="Sun G."/>
        </authorList>
    </citation>
    <scope>NUCLEOTIDE SEQUENCE [LARGE SCALE GENOMIC DNA]</scope>
    <source>
        <strain evidence="5 6">LNHT1506</strain>
    </source>
</reference>
<sequence length="569" mass="60941">MLRVVVATLGMLAASQAAAAPTVTISNGVVVGQSNVLQGQDRFLGIPFALPPTGDRRLRAPQPLTSGFGTLTATTSPSGCPQLGGSTTTPVSTVTAAGTIATASTNVFNVLGAQPTNPANPEDCLYLNVQRPSGTNSTSKLPVLVWIFGGGFETGSTSLYDGQLMLAKAMSLKKPYIFVAMNYRVAAFGFLASAELATEGNTNLGLRDQRAALEWVQDNIGPFGGDPSKVTIWGESAGSWSVMDQTIINRGDNTYRGKPLFRGAMMDSGSTFPALEVSHPKPQGIFDDLARYAGCTPGSADVLSCLRKVDYNTFLSAQNNQTLPNSAISLAYIARPDPSNAFFPLSPEEAVARGQFAKVPIITGIQQDEGAFFASMINGFDGNNDTDLIRLFSPIFPEASTSALLALGNTYPKDVTAGCPYYTGIFNEIYPGYKRLAAIVGDAVFVLSRRLYLTSVSPSVRAWSFVGTYYYGTPVLGTCHVTDILALYFGIGSSIAIDEIFTRYISFINYADPNVIGVAASKSYVQWPQYENTNRRLMSFDTFGVSILNDTFRQTSYLSLAANDSVFRM</sequence>
<dbReference type="Pfam" id="PF00135">
    <property type="entry name" value="COesterase"/>
    <property type="match status" value="1"/>
</dbReference>
<keyword evidence="6" id="KW-1185">Reference proteome</keyword>